<organism evidence="6 7">
    <name type="scientific">Linum trigynum</name>
    <dbReference type="NCBI Taxonomy" id="586398"/>
    <lineage>
        <taxon>Eukaryota</taxon>
        <taxon>Viridiplantae</taxon>
        <taxon>Streptophyta</taxon>
        <taxon>Embryophyta</taxon>
        <taxon>Tracheophyta</taxon>
        <taxon>Spermatophyta</taxon>
        <taxon>Magnoliopsida</taxon>
        <taxon>eudicotyledons</taxon>
        <taxon>Gunneridae</taxon>
        <taxon>Pentapetalae</taxon>
        <taxon>rosids</taxon>
        <taxon>fabids</taxon>
        <taxon>Malpighiales</taxon>
        <taxon>Linaceae</taxon>
        <taxon>Linum</taxon>
    </lineage>
</organism>
<dbReference type="Pfam" id="PF03514">
    <property type="entry name" value="GRAS"/>
    <property type="match status" value="1"/>
</dbReference>
<reference evidence="6 7" key="1">
    <citation type="submission" date="2024-04" db="EMBL/GenBank/DDBJ databases">
        <authorList>
            <person name="Fracassetti M."/>
        </authorList>
    </citation>
    <scope>NUCLEOTIDE SEQUENCE [LARGE SCALE GENOMIC DNA]</scope>
</reference>
<keyword evidence="2" id="KW-0805">Transcription regulation</keyword>
<evidence type="ECO:0008006" key="8">
    <source>
        <dbReference type="Google" id="ProtNLM"/>
    </source>
</evidence>
<dbReference type="Proteomes" id="UP001497516">
    <property type="component" value="Chromosome 6"/>
</dbReference>
<evidence type="ECO:0000313" key="6">
    <source>
        <dbReference type="EMBL" id="CAL1392342.1"/>
    </source>
</evidence>
<dbReference type="PROSITE" id="PS50985">
    <property type="entry name" value="GRAS"/>
    <property type="match status" value="1"/>
</dbReference>
<keyword evidence="7" id="KW-1185">Reference proteome</keyword>
<dbReference type="AlphaFoldDB" id="A0AAV2F346"/>
<feature type="region of interest" description="SAW" evidence="5">
    <location>
        <begin position="360"/>
        <end position="435"/>
    </location>
</feature>
<keyword evidence="3" id="KW-0804">Transcription</keyword>
<evidence type="ECO:0000256" key="5">
    <source>
        <dbReference type="PROSITE-ProRule" id="PRU01191"/>
    </source>
</evidence>
<gene>
    <name evidence="6" type="ORF">LTRI10_LOCUS32997</name>
</gene>
<comment type="caution">
    <text evidence="5">Lacks conserved residue(s) required for the propagation of feature annotation.</text>
</comment>
<accession>A0AAV2F346</accession>
<comment type="similarity">
    <text evidence="5">Belongs to the GRAS family.</text>
</comment>
<name>A0AAV2F346_9ROSI</name>
<sequence>MIPSPLQKPDVTLSLTLSPSSVSGPASTARETPEGRGIRLIELLLKCANHASTPGANDLDRADACLSQISALASVSGDSMQRLAAHFASALATRLLIRRWPGIYRAVNHTRRCRFPVVDDIDSAARALFSQAFPYLSFAYAIIARTLLQVMTHERVVHLVDLGSGDPKLWVPLLRSFARLSNGPPHLKVTCVSSNRTVLEKLGHRLVKEAEVLDLPFQFIPLNVAVQDLTPGLLKIRTGEALAFISILNLHTFLADDDDDHHRFNASYDNDNEIRNGKRLSTFLLMIRSMSPKALFVVEQEADHNSIRLVDRFVDGLHYYSAVFDSIDATFGSTGSTNEQVEGRIMVEEMFGREIENMVAYEGLDRVERHERFSRWALRMTRVGFRPVRMWYNSDEDAKQMVGAFGKEGYKIVSDRTSMMICWHDRPLYAVTTWTS</sequence>
<evidence type="ECO:0000256" key="1">
    <source>
        <dbReference type="ARBA" id="ARBA00004123"/>
    </source>
</evidence>
<dbReference type="GO" id="GO:0005634">
    <property type="term" value="C:nucleus"/>
    <property type="evidence" value="ECO:0007669"/>
    <property type="project" value="UniProtKB-SubCell"/>
</dbReference>
<feature type="region of interest" description="VHIID" evidence="5">
    <location>
        <begin position="126"/>
        <end position="191"/>
    </location>
</feature>
<comment type="subcellular location">
    <subcellularLocation>
        <location evidence="1">Nucleus</location>
    </subcellularLocation>
</comment>
<evidence type="ECO:0000313" key="7">
    <source>
        <dbReference type="Proteomes" id="UP001497516"/>
    </source>
</evidence>
<evidence type="ECO:0000256" key="4">
    <source>
        <dbReference type="ARBA" id="ARBA00023242"/>
    </source>
</evidence>
<dbReference type="PANTHER" id="PTHR31636">
    <property type="entry name" value="OSJNBA0084A10.13 PROTEIN-RELATED"/>
    <property type="match status" value="1"/>
</dbReference>
<evidence type="ECO:0000256" key="2">
    <source>
        <dbReference type="ARBA" id="ARBA00023015"/>
    </source>
</evidence>
<keyword evidence="4" id="KW-0539">Nucleus</keyword>
<dbReference type="EMBL" id="OZ034819">
    <property type="protein sequence ID" value="CAL1392342.1"/>
    <property type="molecule type" value="Genomic_DNA"/>
</dbReference>
<protein>
    <recommendedName>
        <fullName evidence="8">Scarecrow-like protein 3</fullName>
    </recommendedName>
</protein>
<proteinExistence type="inferred from homology"/>
<evidence type="ECO:0000256" key="3">
    <source>
        <dbReference type="ARBA" id="ARBA00023163"/>
    </source>
</evidence>
<dbReference type="InterPro" id="IPR005202">
    <property type="entry name" value="TF_GRAS"/>
</dbReference>